<proteinExistence type="predicted"/>
<dbReference type="EMBL" id="BLXZ01000004">
    <property type="protein sequence ID" value="GFO68588.1"/>
    <property type="molecule type" value="Genomic_DNA"/>
</dbReference>
<name>A0A6V8N7Q4_9BACT</name>
<dbReference type="Proteomes" id="UP000587586">
    <property type="component" value="Unassembled WGS sequence"/>
</dbReference>
<dbReference type="RefSeq" id="WP_183361138.1">
    <property type="nucleotide sequence ID" value="NZ_BLXZ01000004.1"/>
</dbReference>
<protein>
    <submittedName>
        <fullName evidence="1">Uncharacterized protein</fullName>
    </submittedName>
</protein>
<evidence type="ECO:0000313" key="1">
    <source>
        <dbReference type="EMBL" id="GFO68588.1"/>
    </source>
</evidence>
<dbReference type="InterPro" id="IPR015947">
    <property type="entry name" value="PUA-like_sf"/>
</dbReference>
<dbReference type="SUPFAM" id="SSF88697">
    <property type="entry name" value="PUA domain-like"/>
    <property type="match status" value="1"/>
</dbReference>
<dbReference type="AlphaFoldDB" id="A0A6V8N7Q4"/>
<organism evidence="1 2">
    <name type="scientific">Geomonas limicola</name>
    <dbReference type="NCBI Taxonomy" id="2740186"/>
    <lineage>
        <taxon>Bacteria</taxon>
        <taxon>Pseudomonadati</taxon>
        <taxon>Thermodesulfobacteriota</taxon>
        <taxon>Desulfuromonadia</taxon>
        <taxon>Geobacterales</taxon>
        <taxon>Geobacteraceae</taxon>
        <taxon>Geomonas</taxon>
    </lineage>
</organism>
<gene>
    <name evidence="1" type="ORF">GMLC_21670</name>
</gene>
<sequence length="131" mass="14923">MQAKVRICSLSGDHFKVCCKHKLWGANSFAPKSWAVGDILVFKVDNELAGVARVAGTAYMDDTPIWDNGLFFYRVKLKFDKILNVRERIPFDGEVKACFVEKWGRNWGWVLQNKYPLPADVAEVVLKKMGI</sequence>
<reference evidence="2" key="1">
    <citation type="submission" date="2020-06" db="EMBL/GenBank/DDBJ databases">
        <title>Draft genomic sequecing of Geomonas sp. Red745.</title>
        <authorList>
            <person name="Itoh H."/>
            <person name="Xu Z.X."/>
            <person name="Ushijima N."/>
            <person name="Masuda Y."/>
            <person name="Shiratori Y."/>
            <person name="Senoo K."/>
        </authorList>
    </citation>
    <scope>NUCLEOTIDE SEQUENCE [LARGE SCALE GENOMIC DNA]</scope>
    <source>
        <strain evidence="2">Red745</strain>
    </source>
</reference>
<keyword evidence="2" id="KW-1185">Reference proteome</keyword>
<evidence type="ECO:0000313" key="2">
    <source>
        <dbReference type="Proteomes" id="UP000587586"/>
    </source>
</evidence>
<dbReference type="Gene3D" id="3.10.590.10">
    <property type="entry name" value="ph1033 like domains"/>
    <property type="match status" value="1"/>
</dbReference>
<comment type="caution">
    <text evidence="1">The sequence shown here is derived from an EMBL/GenBank/DDBJ whole genome shotgun (WGS) entry which is preliminary data.</text>
</comment>
<accession>A0A6V8N7Q4</accession>